<feature type="compositionally biased region" description="Basic and acidic residues" evidence="1">
    <location>
        <begin position="22"/>
        <end position="34"/>
    </location>
</feature>
<keyword evidence="3" id="KW-1185">Reference proteome</keyword>
<sequence>MIRARRHPPPAEDPVDARRRKGNEPMERPAERNPKFARRLKSNKRKIMVVERGLNFKDLEEGGSVRVRGKNVSFNVKDNNEWWETRSYPQWVDGYKPNGIYKLYNQSLANFLQDTEYAIWNTSNMFVQGQLDFKSAFWHTFFSYSLFL</sequence>
<name>A0AAE0B5X0_9ROSI</name>
<evidence type="ECO:0000313" key="2">
    <source>
        <dbReference type="EMBL" id="KAK3229905.1"/>
    </source>
</evidence>
<evidence type="ECO:0000313" key="3">
    <source>
        <dbReference type="Proteomes" id="UP001281410"/>
    </source>
</evidence>
<proteinExistence type="predicted"/>
<accession>A0AAE0B5X0</accession>
<dbReference type="AlphaFoldDB" id="A0AAE0B5X0"/>
<reference evidence="2" key="1">
    <citation type="journal article" date="2023" name="Plant J.">
        <title>Genome sequences and population genomics provide insights into the demographic history, inbreeding, and mutation load of two 'living fossil' tree species of Dipteronia.</title>
        <authorList>
            <person name="Feng Y."/>
            <person name="Comes H.P."/>
            <person name="Chen J."/>
            <person name="Zhu S."/>
            <person name="Lu R."/>
            <person name="Zhang X."/>
            <person name="Li P."/>
            <person name="Qiu J."/>
            <person name="Olsen K.M."/>
            <person name="Qiu Y."/>
        </authorList>
    </citation>
    <scope>NUCLEOTIDE SEQUENCE</scope>
    <source>
        <strain evidence="2">NBL</strain>
    </source>
</reference>
<gene>
    <name evidence="2" type="ORF">Dsin_001786</name>
</gene>
<feature type="region of interest" description="Disordered" evidence="1">
    <location>
        <begin position="1"/>
        <end position="34"/>
    </location>
</feature>
<dbReference type="EMBL" id="JANJYJ010000001">
    <property type="protein sequence ID" value="KAK3229905.1"/>
    <property type="molecule type" value="Genomic_DNA"/>
</dbReference>
<evidence type="ECO:0000256" key="1">
    <source>
        <dbReference type="SAM" id="MobiDB-lite"/>
    </source>
</evidence>
<comment type="caution">
    <text evidence="2">The sequence shown here is derived from an EMBL/GenBank/DDBJ whole genome shotgun (WGS) entry which is preliminary data.</text>
</comment>
<dbReference type="Proteomes" id="UP001281410">
    <property type="component" value="Unassembled WGS sequence"/>
</dbReference>
<protein>
    <submittedName>
        <fullName evidence="2">Uncharacterized protein</fullName>
    </submittedName>
</protein>
<organism evidence="2 3">
    <name type="scientific">Dipteronia sinensis</name>
    <dbReference type="NCBI Taxonomy" id="43782"/>
    <lineage>
        <taxon>Eukaryota</taxon>
        <taxon>Viridiplantae</taxon>
        <taxon>Streptophyta</taxon>
        <taxon>Embryophyta</taxon>
        <taxon>Tracheophyta</taxon>
        <taxon>Spermatophyta</taxon>
        <taxon>Magnoliopsida</taxon>
        <taxon>eudicotyledons</taxon>
        <taxon>Gunneridae</taxon>
        <taxon>Pentapetalae</taxon>
        <taxon>rosids</taxon>
        <taxon>malvids</taxon>
        <taxon>Sapindales</taxon>
        <taxon>Sapindaceae</taxon>
        <taxon>Hippocastanoideae</taxon>
        <taxon>Acereae</taxon>
        <taxon>Dipteronia</taxon>
    </lineage>
</organism>